<keyword evidence="1" id="KW-0862">Zinc</keyword>
<dbReference type="PANTHER" id="PTHR33293:SF1">
    <property type="entry name" value="INSERTION ELEMENT IS1 1 PROTEIN INSB-RELATED"/>
    <property type="match status" value="1"/>
</dbReference>
<dbReference type="InterPro" id="IPR051354">
    <property type="entry name" value="Transposase_27_IS1"/>
</dbReference>
<protein>
    <submittedName>
        <fullName evidence="4">DUF746 domain-containing protein</fullName>
    </submittedName>
</protein>
<dbReference type="GO" id="GO:0008270">
    <property type="term" value="F:zinc ion binding"/>
    <property type="evidence" value="ECO:0007669"/>
    <property type="project" value="UniProtKB-KW"/>
</dbReference>
<feature type="compositionally biased region" description="Basic and acidic residues" evidence="2">
    <location>
        <begin position="7"/>
        <end position="17"/>
    </location>
</feature>
<evidence type="ECO:0000256" key="1">
    <source>
        <dbReference type="PROSITE-ProRule" id="PRU00042"/>
    </source>
</evidence>
<dbReference type="InterPro" id="IPR013087">
    <property type="entry name" value="Znf_C2H2_type"/>
</dbReference>
<reference evidence="4" key="1">
    <citation type="submission" date="2021-09" db="EMBL/GenBank/DDBJ databases">
        <title>Genomic analysis of Ralstonia spp.</title>
        <authorList>
            <person name="Aburjaile F."/>
            <person name="Ariute J.C."/>
            <person name="Pais A.K.L."/>
            <person name="Albuquerque G.M.R."/>
            <person name="Silva A.M.F."/>
            <person name="Brenig B."/>
            <person name="Azevedo V."/>
            <person name="Matiuzzi M."/>
            <person name="Ramos R."/>
            <person name="Goes-Neto A."/>
            <person name="Soares S."/>
            <person name="Iseppon A.M.B."/>
            <person name="Souza E."/>
            <person name="Gama M."/>
        </authorList>
    </citation>
    <scope>NUCLEOTIDE SEQUENCE</scope>
    <source>
        <strain evidence="4">CCRMRs91</strain>
    </source>
</reference>
<dbReference type="EMBL" id="JAIVFG010000074">
    <property type="protein sequence ID" value="MDB0573859.1"/>
    <property type="molecule type" value="Genomic_DNA"/>
</dbReference>
<gene>
    <name evidence="4" type="ORF">LBW59_24250</name>
</gene>
<accession>A0AAW5ZVE0</accession>
<feature type="domain" description="C2H2-type" evidence="3">
    <location>
        <begin position="227"/>
        <end position="256"/>
    </location>
</feature>
<dbReference type="Pfam" id="PF05344">
    <property type="entry name" value="DUF746"/>
    <property type="match status" value="2"/>
</dbReference>
<comment type="caution">
    <text evidence="4">The sequence shown here is derived from an EMBL/GenBank/DDBJ whole genome shotgun (WGS) entry which is preliminary data.</text>
</comment>
<evidence type="ECO:0000313" key="5">
    <source>
        <dbReference type="Proteomes" id="UP001144050"/>
    </source>
</evidence>
<proteinExistence type="predicted"/>
<feature type="region of interest" description="Disordered" evidence="2">
    <location>
        <begin position="1"/>
        <end position="23"/>
    </location>
</feature>
<name>A0AAW5ZVE0_RALSL</name>
<sequence>MRQASRGKSESALREQDDGAPLQADVAKDDAEALVRFLTEHVLTLMSPHADPVPSCPRCGGTQIQKKGYAPLQTGPLPTYQCEGCGHYFSRLSGTPLSGHRIRRSAEELITLLPQAIGCPEAARRLGVMEQTIRNTVRMFRRWVLELDPSGHYERHIRLGGRFTAVRDQAPPVVDEQIAHEDVALTATLLKDFDTVHSDKHFPMPDCPACGSDHLVTKGTFSGFPRFKCASCGKQFNRRTGTPFTRNRKVHERQRELIRYLGLPLSITQLAEIVGGDHGNVARLIREFRERCDQLEPTGALSHRIRAGARPAEDTPCIQCGARHVRFDVRGITSGKCAVCGRLISMRRAIIERDGVLEVGPWQWAEHLQQSNQ</sequence>
<evidence type="ECO:0000259" key="3">
    <source>
        <dbReference type="PROSITE" id="PS50157"/>
    </source>
</evidence>
<organism evidence="4 5">
    <name type="scientific">Ralstonia solanacearum</name>
    <name type="common">Pseudomonas solanacearum</name>
    <dbReference type="NCBI Taxonomy" id="305"/>
    <lineage>
        <taxon>Bacteria</taxon>
        <taxon>Pseudomonadati</taxon>
        <taxon>Pseudomonadota</taxon>
        <taxon>Betaproteobacteria</taxon>
        <taxon>Burkholderiales</taxon>
        <taxon>Burkholderiaceae</taxon>
        <taxon>Ralstonia</taxon>
        <taxon>Ralstonia solanacearum species complex</taxon>
    </lineage>
</organism>
<evidence type="ECO:0000313" key="4">
    <source>
        <dbReference type="EMBL" id="MDB0573859.1"/>
    </source>
</evidence>
<keyword evidence="1" id="KW-0863">Zinc-finger</keyword>
<dbReference type="PROSITE" id="PS50157">
    <property type="entry name" value="ZINC_FINGER_C2H2_2"/>
    <property type="match status" value="1"/>
</dbReference>
<dbReference type="InterPro" id="IPR008008">
    <property type="entry name" value="DUF746"/>
</dbReference>
<dbReference type="RefSeq" id="WP_247591209.1">
    <property type="nucleotide sequence ID" value="NZ_JAIVFG010000074.1"/>
</dbReference>
<dbReference type="PANTHER" id="PTHR33293">
    <property type="entry name" value="INSERTION ELEMENT IS1 1 PROTEIN INSB-RELATED"/>
    <property type="match status" value="1"/>
</dbReference>
<keyword evidence="1" id="KW-0479">Metal-binding</keyword>
<dbReference type="AlphaFoldDB" id="A0AAW5ZVE0"/>
<evidence type="ECO:0000256" key="2">
    <source>
        <dbReference type="SAM" id="MobiDB-lite"/>
    </source>
</evidence>
<dbReference type="Proteomes" id="UP001144050">
    <property type="component" value="Unassembled WGS sequence"/>
</dbReference>